<dbReference type="InterPro" id="IPR003787">
    <property type="entry name" value="Sulphur_relay_DsrE/F-like"/>
</dbReference>
<dbReference type="Proteomes" id="UP000600588">
    <property type="component" value="Unassembled WGS sequence"/>
</dbReference>
<name>A0A8J6Q8R2_9FLAO</name>
<organism evidence="2 3">
    <name type="scientific">Aestuariibaculum sediminum</name>
    <dbReference type="NCBI Taxonomy" id="2770637"/>
    <lineage>
        <taxon>Bacteria</taxon>
        <taxon>Pseudomonadati</taxon>
        <taxon>Bacteroidota</taxon>
        <taxon>Flavobacteriia</taxon>
        <taxon>Flavobacteriales</taxon>
        <taxon>Flavobacteriaceae</taxon>
    </lineage>
</organism>
<accession>A0A8J6Q8R2</accession>
<feature type="chain" id="PRO_5035218148" evidence="1">
    <location>
        <begin position="20"/>
        <end position="137"/>
    </location>
</feature>
<reference evidence="2 3" key="1">
    <citation type="submission" date="2020-09" db="EMBL/GenBank/DDBJ databases">
        <title>TT11 complete genome.</title>
        <authorList>
            <person name="Wu Z."/>
        </authorList>
    </citation>
    <scope>NUCLEOTIDE SEQUENCE [LARGE SCALE GENOMIC DNA]</scope>
    <source>
        <strain evidence="2 3">TT11</strain>
    </source>
</reference>
<sequence>MKTIITSICFSLLSLYIHAQDTKIKIVFDVTSANTKVHQAAVRHVKGMSAAYPDAQFEVVMYGGAMDMVIKGKSSVANDIETLAKQDNIDFVICQGTMKRHNTKESDLVSGVKQVPDGILELVSKQNKGWGYIKESQ</sequence>
<evidence type="ECO:0000313" key="2">
    <source>
        <dbReference type="EMBL" id="MBD0831792.1"/>
    </source>
</evidence>
<keyword evidence="3" id="KW-1185">Reference proteome</keyword>
<dbReference type="InterPro" id="IPR027396">
    <property type="entry name" value="DsrEFH-like"/>
</dbReference>
<evidence type="ECO:0000313" key="3">
    <source>
        <dbReference type="Proteomes" id="UP000600588"/>
    </source>
</evidence>
<keyword evidence="1" id="KW-0732">Signal</keyword>
<dbReference type="Pfam" id="PF02635">
    <property type="entry name" value="DsrE"/>
    <property type="match status" value="1"/>
</dbReference>
<dbReference type="PANTHER" id="PTHR37691:SF1">
    <property type="entry name" value="BLR3518 PROTEIN"/>
    <property type="match status" value="1"/>
</dbReference>
<gene>
    <name evidence="2" type="ORF">ICJ83_06575</name>
</gene>
<dbReference type="AlphaFoldDB" id="A0A8J6Q8R2"/>
<dbReference type="PANTHER" id="PTHR37691">
    <property type="entry name" value="BLR3518 PROTEIN"/>
    <property type="match status" value="1"/>
</dbReference>
<dbReference type="EMBL" id="JACVXB010000002">
    <property type="protein sequence ID" value="MBD0831792.1"/>
    <property type="molecule type" value="Genomic_DNA"/>
</dbReference>
<dbReference type="Gene3D" id="3.40.1260.10">
    <property type="entry name" value="DsrEFH-like"/>
    <property type="match status" value="1"/>
</dbReference>
<feature type="signal peptide" evidence="1">
    <location>
        <begin position="1"/>
        <end position="19"/>
    </location>
</feature>
<protein>
    <submittedName>
        <fullName evidence="2">DsrE family protein</fullName>
    </submittedName>
</protein>
<dbReference type="RefSeq" id="WP_188229583.1">
    <property type="nucleotide sequence ID" value="NZ_JACVXB010000002.1"/>
</dbReference>
<proteinExistence type="predicted"/>
<dbReference type="SUPFAM" id="SSF75169">
    <property type="entry name" value="DsrEFH-like"/>
    <property type="match status" value="1"/>
</dbReference>
<evidence type="ECO:0000256" key="1">
    <source>
        <dbReference type="SAM" id="SignalP"/>
    </source>
</evidence>
<comment type="caution">
    <text evidence="2">The sequence shown here is derived from an EMBL/GenBank/DDBJ whole genome shotgun (WGS) entry which is preliminary data.</text>
</comment>